<accession>A0A1C3EU82</accession>
<evidence type="ECO:0008006" key="3">
    <source>
        <dbReference type="Google" id="ProtNLM"/>
    </source>
</evidence>
<evidence type="ECO:0000313" key="2">
    <source>
        <dbReference type="Proteomes" id="UP000094828"/>
    </source>
</evidence>
<sequence>MHWHALCFGNDLGGLVLLRDCKGVLMDQFQALLECEGNWTGSNRIQTTPTDTIQESISRLAVTPILNRTFLRIDQEWSWEGQPQSGSFLIGYSQESKQASVHWIDSWHNGVRVMPLVGGFENTGEGKCMLVVNGTFPVEPGVDWGWRITFQFYGEQLKIDMVCLPPEGFPEVGWVWSEFKRI</sequence>
<name>A0A1C3EU82_9PLAN</name>
<gene>
    <name evidence="1" type="ORF">A6X21_01730</name>
</gene>
<evidence type="ECO:0000313" key="1">
    <source>
        <dbReference type="EMBL" id="ODA36818.1"/>
    </source>
</evidence>
<keyword evidence="2" id="KW-1185">Reference proteome</keyword>
<proteinExistence type="predicted"/>
<dbReference type="Pfam" id="PF07617">
    <property type="entry name" value="DUF1579"/>
    <property type="match status" value="1"/>
</dbReference>
<dbReference type="EMBL" id="LYDR01000001">
    <property type="protein sequence ID" value="ODA36818.1"/>
    <property type="molecule type" value="Genomic_DNA"/>
</dbReference>
<dbReference type="Proteomes" id="UP000094828">
    <property type="component" value="Unassembled WGS sequence"/>
</dbReference>
<comment type="caution">
    <text evidence="1">The sequence shown here is derived from an EMBL/GenBank/DDBJ whole genome shotgun (WGS) entry which is preliminary data.</text>
</comment>
<dbReference type="AlphaFoldDB" id="A0A1C3EU82"/>
<reference evidence="1 2" key="1">
    <citation type="submission" date="2016-05" db="EMBL/GenBank/DDBJ databases">
        <title>Genomic and physiological characterization of Planctopirus sp. isolated from fresh water lake.</title>
        <authorList>
            <person name="Subhash Y."/>
            <person name="Ramana C."/>
        </authorList>
    </citation>
    <scope>NUCLEOTIDE SEQUENCE [LARGE SCALE GENOMIC DNA]</scope>
    <source>
        <strain evidence="1 2">JC280</strain>
    </source>
</reference>
<dbReference type="InterPro" id="IPR011473">
    <property type="entry name" value="DUF1579"/>
</dbReference>
<protein>
    <recommendedName>
        <fullName evidence="3">DUF1579 domain-containing protein</fullName>
    </recommendedName>
</protein>
<organism evidence="1 2">
    <name type="scientific">Planctopirus hydrillae</name>
    <dbReference type="NCBI Taxonomy" id="1841610"/>
    <lineage>
        <taxon>Bacteria</taxon>
        <taxon>Pseudomonadati</taxon>
        <taxon>Planctomycetota</taxon>
        <taxon>Planctomycetia</taxon>
        <taxon>Planctomycetales</taxon>
        <taxon>Planctomycetaceae</taxon>
        <taxon>Planctopirus</taxon>
    </lineage>
</organism>